<keyword evidence="1" id="KW-0472">Membrane</keyword>
<organism evidence="2 3">
    <name type="scientific">Alkalibacillus flavidus</name>
    <dbReference type="NCBI Taxonomy" id="546021"/>
    <lineage>
        <taxon>Bacteria</taxon>
        <taxon>Bacillati</taxon>
        <taxon>Bacillota</taxon>
        <taxon>Bacilli</taxon>
        <taxon>Bacillales</taxon>
        <taxon>Bacillaceae</taxon>
        <taxon>Alkalibacillus</taxon>
    </lineage>
</organism>
<dbReference type="Proteomes" id="UP001549167">
    <property type="component" value="Unassembled WGS sequence"/>
</dbReference>
<sequence length="93" mass="10463">MDEGLTRSEKKIQVSYGVTVTVMMLLAVGYLFGDDTAESNTYGFLWLVGALLVRSGYDLRKNVKEGQKGWMVFDILFMILAISVMGWIVFTLN</sequence>
<keyword evidence="1" id="KW-1133">Transmembrane helix</keyword>
<accession>A0ABV2KV63</accession>
<evidence type="ECO:0000256" key="1">
    <source>
        <dbReference type="SAM" id="Phobius"/>
    </source>
</evidence>
<reference evidence="2 3" key="1">
    <citation type="submission" date="2024-06" db="EMBL/GenBank/DDBJ databases">
        <title>Genomic Encyclopedia of Type Strains, Phase IV (KMG-IV): sequencing the most valuable type-strain genomes for metagenomic binning, comparative biology and taxonomic classification.</title>
        <authorList>
            <person name="Goeker M."/>
        </authorList>
    </citation>
    <scope>NUCLEOTIDE SEQUENCE [LARGE SCALE GENOMIC DNA]</scope>
    <source>
        <strain evidence="2 3">DSM 23520</strain>
    </source>
</reference>
<evidence type="ECO:0008006" key="4">
    <source>
        <dbReference type="Google" id="ProtNLM"/>
    </source>
</evidence>
<protein>
    <recommendedName>
        <fullName evidence="4">DUF4181 domain-containing protein</fullName>
    </recommendedName>
</protein>
<dbReference type="EMBL" id="JBEPMX010000007">
    <property type="protein sequence ID" value="MET3683457.1"/>
    <property type="molecule type" value="Genomic_DNA"/>
</dbReference>
<dbReference type="RefSeq" id="WP_354220034.1">
    <property type="nucleotide sequence ID" value="NZ_JBEPMX010000007.1"/>
</dbReference>
<feature type="transmembrane region" description="Helical" evidence="1">
    <location>
        <begin position="39"/>
        <end position="57"/>
    </location>
</feature>
<comment type="caution">
    <text evidence="2">The sequence shown here is derived from an EMBL/GenBank/DDBJ whole genome shotgun (WGS) entry which is preliminary data.</text>
</comment>
<keyword evidence="1" id="KW-0812">Transmembrane</keyword>
<proteinExistence type="predicted"/>
<evidence type="ECO:0000313" key="3">
    <source>
        <dbReference type="Proteomes" id="UP001549167"/>
    </source>
</evidence>
<gene>
    <name evidence="2" type="ORF">ABID56_001552</name>
</gene>
<keyword evidence="3" id="KW-1185">Reference proteome</keyword>
<feature type="transmembrane region" description="Helical" evidence="1">
    <location>
        <begin position="12"/>
        <end position="33"/>
    </location>
</feature>
<feature type="transmembrane region" description="Helical" evidence="1">
    <location>
        <begin position="69"/>
        <end position="90"/>
    </location>
</feature>
<evidence type="ECO:0000313" key="2">
    <source>
        <dbReference type="EMBL" id="MET3683457.1"/>
    </source>
</evidence>
<name>A0ABV2KV63_9BACI</name>